<accession>A0AAV7LF69</accession>
<reference evidence="2" key="1">
    <citation type="journal article" date="2022" name="bioRxiv">
        <title>Sequencing and chromosome-scale assembly of the giantPleurodeles waltlgenome.</title>
        <authorList>
            <person name="Brown T."/>
            <person name="Elewa A."/>
            <person name="Iarovenko S."/>
            <person name="Subramanian E."/>
            <person name="Araus A.J."/>
            <person name="Petzold A."/>
            <person name="Susuki M."/>
            <person name="Suzuki K.-i.T."/>
            <person name="Hayashi T."/>
            <person name="Toyoda A."/>
            <person name="Oliveira C."/>
            <person name="Osipova E."/>
            <person name="Leigh N.D."/>
            <person name="Simon A."/>
            <person name="Yun M.H."/>
        </authorList>
    </citation>
    <scope>NUCLEOTIDE SEQUENCE</scope>
    <source>
        <strain evidence="2">20211129_DDA</strain>
        <tissue evidence="2">Liver</tissue>
    </source>
</reference>
<evidence type="ECO:0000313" key="2">
    <source>
        <dbReference type="EMBL" id="KAJ1090252.1"/>
    </source>
</evidence>
<protein>
    <submittedName>
        <fullName evidence="2">Uncharacterized protein</fullName>
    </submittedName>
</protein>
<feature type="compositionally biased region" description="Basic and acidic residues" evidence="1">
    <location>
        <begin position="1"/>
        <end position="21"/>
    </location>
</feature>
<feature type="region of interest" description="Disordered" evidence="1">
    <location>
        <begin position="1"/>
        <end position="45"/>
    </location>
</feature>
<organism evidence="2 3">
    <name type="scientific">Pleurodeles waltl</name>
    <name type="common">Iberian ribbed newt</name>
    <dbReference type="NCBI Taxonomy" id="8319"/>
    <lineage>
        <taxon>Eukaryota</taxon>
        <taxon>Metazoa</taxon>
        <taxon>Chordata</taxon>
        <taxon>Craniata</taxon>
        <taxon>Vertebrata</taxon>
        <taxon>Euteleostomi</taxon>
        <taxon>Amphibia</taxon>
        <taxon>Batrachia</taxon>
        <taxon>Caudata</taxon>
        <taxon>Salamandroidea</taxon>
        <taxon>Salamandridae</taxon>
        <taxon>Pleurodelinae</taxon>
        <taxon>Pleurodeles</taxon>
    </lineage>
</organism>
<keyword evidence="3" id="KW-1185">Reference proteome</keyword>
<dbReference type="Proteomes" id="UP001066276">
    <property type="component" value="Chromosome 11"/>
</dbReference>
<sequence>MRELRARGCLEIPIDHSDKRNRLGGPAPIPNPFGNPADSRASHYSPLDQLLEELTASTQNGDRSYARRTEKAERISAAGEVSAAWGLAAGGELSRQSTG</sequence>
<comment type="caution">
    <text evidence="2">The sequence shown here is derived from an EMBL/GenBank/DDBJ whole genome shotgun (WGS) entry which is preliminary data.</text>
</comment>
<dbReference type="EMBL" id="JANPWB010000015">
    <property type="protein sequence ID" value="KAJ1090252.1"/>
    <property type="molecule type" value="Genomic_DNA"/>
</dbReference>
<dbReference type="AlphaFoldDB" id="A0AAV7LF69"/>
<gene>
    <name evidence="2" type="ORF">NDU88_003387</name>
</gene>
<evidence type="ECO:0000313" key="3">
    <source>
        <dbReference type="Proteomes" id="UP001066276"/>
    </source>
</evidence>
<proteinExistence type="predicted"/>
<evidence type="ECO:0000256" key="1">
    <source>
        <dbReference type="SAM" id="MobiDB-lite"/>
    </source>
</evidence>
<name>A0AAV7LF69_PLEWA</name>